<dbReference type="PROSITE" id="PS50835">
    <property type="entry name" value="IG_LIKE"/>
    <property type="match status" value="1"/>
</dbReference>
<proteinExistence type="predicted"/>
<dbReference type="InterPro" id="IPR036179">
    <property type="entry name" value="Ig-like_dom_sf"/>
</dbReference>
<evidence type="ECO:0000256" key="1">
    <source>
        <dbReference type="SAM" id="MobiDB-lite"/>
    </source>
</evidence>
<dbReference type="SMART" id="SM00408">
    <property type="entry name" value="IGc2"/>
    <property type="match status" value="1"/>
</dbReference>
<dbReference type="Gene3D" id="2.60.40.10">
    <property type="entry name" value="Immunoglobulins"/>
    <property type="match status" value="1"/>
</dbReference>
<dbReference type="SUPFAM" id="SSF48726">
    <property type="entry name" value="Immunoglobulin"/>
    <property type="match status" value="1"/>
</dbReference>
<dbReference type="PANTHER" id="PTHR19890">
    <property type="entry name" value="FIBROBLAST GROWTH FACTOR RECEPTOR"/>
    <property type="match status" value="1"/>
</dbReference>
<keyword evidence="2" id="KW-1133">Transmembrane helix</keyword>
<dbReference type="InterPro" id="IPR003598">
    <property type="entry name" value="Ig_sub2"/>
</dbReference>
<keyword evidence="2" id="KW-0472">Membrane</keyword>
<name>A0AAD9V3G8_ACRCE</name>
<comment type="caution">
    <text evidence="4">The sequence shown here is derived from an EMBL/GenBank/DDBJ whole genome shotgun (WGS) entry which is preliminary data.</text>
</comment>
<feature type="compositionally biased region" description="Basic and acidic residues" evidence="1">
    <location>
        <begin position="121"/>
        <end position="133"/>
    </location>
</feature>
<gene>
    <name evidence="4" type="ORF">P5673_017973</name>
</gene>
<dbReference type="InterPro" id="IPR052615">
    <property type="entry name" value="FGFRL"/>
</dbReference>
<dbReference type="AlphaFoldDB" id="A0AAD9V3G8"/>
<protein>
    <recommendedName>
        <fullName evidence="3">Ig-like domain-containing protein</fullName>
    </recommendedName>
</protein>
<sequence>MEREHKPRILDKALKNETANSGDDATFVCSAVSKSYPDFNFLKWKGPESVSKVNFRISKFREIREVAKLLIGRGRVYTHRLIIHNVTSADEAKYTCVVRNSAGWASRDVFLTVDEKEYEREKPEVREEEHSTATKEPSISEAQFRKEIPAQDFRLAAIICVAVVSLLIVTIICCYFITRKRHSHEKSMDEQNAFRHHEDCKAQRHDKARNVGFSVYVERPNNNLQSHPDESVSKATQKVWTAVTTTASISLISNAEGISENLSR</sequence>
<evidence type="ECO:0000256" key="2">
    <source>
        <dbReference type="SAM" id="Phobius"/>
    </source>
</evidence>
<dbReference type="EMBL" id="JARQWQ010000040">
    <property type="protein sequence ID" value="KAK2559355.1"/>
    <property type="molecule type" value="Genomic_DNA"/>
</dbReference>
<evidence type="ECO:0000313" key="4">
    <source>
        <dbReference type="EMBL" id="KAK2559355.1"/>
    </source>
</evidence>
<feature type="region of interest" description="Disordered" evidence="1">
    <location>
        <begin position="121"/>
        <end position="140"/>
    </location>
</feature>
<keyword evidence="5" id="KW-1185">Reference proteome</keyword>
<accession>A0AAD9V3G8</accession>
<dbReference type="InterPro" id="IPR003599">
    <property type="entry name" value="Ig_sub"/>
</dbReference>
<dbReference type="InterPro" id="IPR013783">
    <property type="entry name" value="Ig-like_fold"/>
</dbReference>
<reference evidence="4" key="2">
    <citation type="journal article" date="2023" name="Science">
        <title>Genomic signatures of disease resistance in endangered staghorn corals.</title>
        <authorList>
            <person name="Vollmer S.V."/>
            <person name="Selwyn J.D."/>
            <person name="Despard B.A."/>
            <person name="Roesel C.L."/>
        </authorList>
    </citation>
    <scope>NUCLEOTIDE SEQUENCE</scope>
    <source>
        <strain evidence="4">K2</strain>
    </source>
</reference>
<evidence type="ECO:0000313" key="5">
    <source>
        <dbReference type="Proteomes" id="UP001249851"/>
    </source>
</evidence>
<keyword evidence="2" id="KW-0812">Transmembrane</keyword>
<dbReference type="PANTHER" id="PTHR19890:SF10">
    <property type="entry name" value="FIBROBLAST GROWTH FACTOR RECEPTOR-LIKE 1"/>
    <property type="match status" value="1"/>
</dbReference>
<feature type="domain" description="Ig-like" evidence="3">
    <location>
        <begin position="7"/>
        <end position="112"/>
    </location>
</feature>
<organism evidence="4 5">
    <name type="scientific">Acropora cervicornis</name>
    <name type="common">Staghorn coral</name>
    <dbReference type="NCBI Taxonomy" id="6130"/>
    <lineage>
        <taxon>Eukaryota</taxon>
        <taxon>Metazoa</taxon>
        <taxon>Cnidaria</taxon>
        <taxon>Anthozoa</taxon>
        <taxon>Hexacorallia</taxon>
        <taxon>Scleractinia</taxon>
        <taxon>Astrocoeniina</taxon>
        <taxon>Acroporidae</taxon>
        <taxon>Acropora</taxon>
    </lineage>
</organism>
<feature type="transmembrane region" description="Helical" evidence="2">
    <location>
        <begin position="155"/>
        <end position="178"/>
    </location>
</feature>
<dbReference type="InterPro" id="IPR007110">
    <property type="entry name" value="Ig-like_dom"/>
</dbReference>
<dbReference type="Proteomes" id="UP001249851">
    <property type="component" value="Unassembled WGS sequence"/>
</dbReference>
<dbReference type="Pfam" id="PF13927">
    <property type="entry name" value="Ig_3"/>
    <property type="match status" value="1"/>
</dbReference>
<evidence type="ECO:0000259" key="3">
    <source>
        <dbReference type="PROSITE" id="PS50835"/>
    </source>
</evidence>
<reference evidence="4" key="1">
    <citation type="journal article" date="2023" name="G3 (Bethesda)">
        <title>Whole genome assembly and annotation of the endangered Caribbean coral Acropora cervicornis.</title>
        <authorList>
            <person name="Selwyn J.D."/>
            <person name="Vollmer S.V."/>
        </authorList>
    </citation>
    <scope>NUCLEOTIDE SEQUENCE</scope>
    <source>
        <strain evidence="4">K2</strain>
    </source>
</reference>
<dbReference type="SMART" id="SM00409">
    <property type="entry name" value="IG"/>
    <property type="match status" value="1"/>
</dbReference>